<dbReference type="CDD" id="cd08023">
    <property type="entry name" value="GH16_laminarinase_like"/>
    <property type="match status" value="1"/>
</dbReference>
<dbReference type="GO" id="GO:0005975">
    <property type="term" value="P:carbohydrate metabolic process"/>
    <property type="evidence" value="ECO:0007669"/>
    <property type="project" value="InterPro"/>
</dbReference>
<accession>A0A1J5TSC5</accession>
<keyword evidence="3" id="KW-0326">Glycosidase</keyword>
<dbReference type="EC" id="3.2.1.39" evidence="3"/>
<name>A0A1J5TSC5_9ZZZZ</name>
<comment type="similarity">
    <text evidence="1">Belongs to the glycosyl hydrolase 16 family.</text>
</comment>
<protein>
    <submittedName>
        <fullName evidence="3">Glucan endo-1,3-beta-glucosidase A1</fullName>
        <ecNumber evidence="3">3.2.1.39</ecNumber>
    </submittedName>
</protein>
<evidence type="ECO:0000256" key="1">
    <source>
        <dbReference type="ARBA" id="ARBA00006865"/>
    </source>
</evidence>
<dbReference type="InterPro" id="IPR000757">
    <property type="entry name" value="Beta-glucanase-like"/>
</dbReference>
<gene>
    <name evidence="3" type="primary">glcA</name>
    <name evidence="3" type="ORF">GALL_40260</name>
</gene>
<dbReference type="SUPFAM" id="SSF49899">
    <property type="entry name" value="Concanavalin A-like lectins/glucanases"/>
    <property type="match status" value="1"/>
</dbReference>
<dbReference type="InterPro" id="IPR013320">
    <property type="entry name" value="ConA-like_dom_sf"/>
</dbReference>
<dbReference type="Pfam" id="PF00722">
    <property type="entry name" value="Glyco_hydro_16"/>
    <property type="match status" value="1"/>
</dbReference>
<sequence length="254" mass="29091">MPDSAASQPDGWRLVWADEFDAPRIDTAKWEFEVDARGGGNDELQYYTDRPENAAVREGCLVITARRETYTGPEGTRRYTSARLRTRNRGDWLYGRFEIRARLPRGRGLWPAIWMMPTDGAYGGWASSGEIDVVELVGHRPHEILGTLHHGDSFPHNVHTGHVHRLTRGDFCSEFHDFALEWEPDSFRWYVDGVLWQVQTVWHTNAAPYPAPFDRRFHLILNVAVGGRLPGNPDATSEFPQEMAIDHVRVYAKH</sequence>
<reference evidence="3" key="1">
    <citation type="submission" date="2016-10" db="EMBL/GenBank/DDBJ databases">
        <title>Sequence of Gallionella enrichment culture.</title>
        <authorList>
            <person name="Poehlein A."/>
            <person name="Muehling M."/>
            <person name="Daniel R."/>
        </authorList>
    </citation>
    <scope>NUCLEOTIDE SEQUENCE</scope>
</reference>
<dbReference type="PANTHER" id="PTHR10963">
    <property type="entry name" value="GLYCOSYL HYDROLASE-RELATED"/>
    <property type="match status" value="1"/>
</dbReference>
<dbReference type="GO" id="GO:0042973">
    <property type="term" value="F:glucan endo-1,3-beta-D-glucosidase activity"/>
    <property type="evidence" value="ECO:0007669"/>
    <property type="project" value="UniProtKB-EC"/>
</dbReference>
<dbReference type="PROSITE" id="PS51762">
    <property type="entry name" value="GH16_2"/>
    <property type="match status" value="1"/>
</dbReference>
<dbReference type="PANTHER" id="PTHR10963:SF55">
    <property type="entry name" value="GLYCOSIDE HYDROLASE FAMILY 16 PROTEIN"/>
    <property type="match status" value="1"/>
</dbReference>
<dbReference type="Gene3D" id="2.60.120.200">
    <property type="match status" value="1"/>
</dbReference>
<evidence type="ECO:0000313" key="3">
    <source>
        <dbReference type="EMBL" id="OIR14910.1"/>
    </source>
</evidence>
<organism evidence="3">
    <name type="scientific">mine drainage metagenome</name>
    <dbReference type="NCBI Taxonomy" id="410659"/>
    <lineage>
        <taxon>unclassified sequences</taxon>
        <taxon>metagenomes</taxon>
        <taxon>ecological metagenomes</taxon>
    </lineage>
</organism>
<keyword evidence="3" id="KW-0378">Hydrolase</keyword>
<dbReference type="EMBL" id="MLJW01000010">
    <property type="protein sequence ID" value="OIR14910.1"/>
    <property type="molecule type" value="Genomic_DNA"/>
</dbReference>
<evidence type="ECO:0000259" key="2">
    <source>
        <dbReference type="PROSITE" id="PS51762"/>
    </source>
</evidence>
<feature type="domain" description="GH16" evidence="2">
    <location>
        <begin position="1"/>
        <end position="254"/>
    </location>
</feature>
<dbReference type="InterPro" id="IPR050546">
    <property type="entry name" value="Glycosyl_Hydrlase_16"/>
</dbReference>
<dbReference type="AlphaFoldDB" id="A0A1J5TSC5"/>
<proteinExistence type="inferred from homology"/>
<comment type="caution">
    <text evidence="3">The sequence shown here is derived from an EMBL/GenBank/DDBJ whole genome shotgun (WGS) entry which is preliminary data.</text>
</comment>